<evidence type="ECO:0000313" key="2">
    <source>
        <dbReference type="Proteomes" id="UP000431533"/>
    </source>
</evidence>
<comment type="caution">
    <text evidence="1">The sequence shown here is derived from an EMBL/GenBank/DDBJ whole genome shotgun (WGS) entry which is preliminary data.</text>
</comment>
<gene>
    <name evidence="1" type="ORF">LHYA1_G000252</name>
</gene>
<protein>
    <submittedName>
        <fullName evidence="1">UPF0098 protein</fullName>
    </submittedName>
</protein>
<dbReference type="CDD" id="cd00457">
    <property type="entry name" value="PEBP"/>
    <property type="match status" value="1"/>
</dbReference>
<dbReference type="OrthoDB" id="10251855at2759"/>
<proteinExistence type="predicted"/>
<name>A0A8H8R9E3_9HELO</name>
<dbReference type="EMBL" id="QGMH01000002">
    <property type="protein sequence ID" value="TVY30962.1"/>
    <property type="molecule type" value="Genomic_DNA"/>
</dbReference>
<accession>A0A8H8R9E3</accession>
<dbReference type="PANTHER" id="PTHR30289">
    <property type="entry name" value="UNCHARACTERIZED PROTEIN YBCL-RELATED"/>
    <property type="match status" value="1"/>
</dbReference>
<dbReference type="Gene3D" id="3.90.280.10">
    <property type="entry name" value="PEBP-like"/>
    <property type="match status" value="1"/>
</dbReference>
<keyword evidence="2" id="KW-1185">Reference proteome</keyword>
<dbReference type="Proteomes" id="UP000431533">
    <property type="component" value="Unassembled WGS sequence"/>
</dbReference>
<dbReference type="AlphaFoldDB" id="A0A8H8R9E3"/>
<organism evidence="1 2">
    <name type="scientific">Lachnellula hyalina</name>
    <dbReference type="NCBI Taxonomy" id="1316788"/>
    <lineage>
        <taxon>Eukaryota</taxon>
        <taxon>Fungi</taxon>
        <taxon>Dikarya</taxon>
        <taxon>Ascomycota</taxon>
        <taxon>Pezizomycotina</taxon>
        <taxon>Leotiomycetes</taxon>
        <taxon>Helotiales</taxon>
        <taxon>Lachnaceae</taxon>
        <taxon>Lachnellula</taxon>
    </lineage>
</organism>
<dbReference type="GeneID" id="41980450"/>
<dbReference type="Pfam" id="PF01161">
    <property type="entry name" value="PBP"/>
    <property type="match status" value="1"/>
</dbReference>
<dbReference type="PANTHER" id="PTHR30289:SF1">
    <property type="entry name" value="PEBP (PHOSPHATIDYLETHANOLAMINE-BINDING PROTEIN) FAMILY PROTEIN"/>
    <property type="match status" value="1"/>
</dbReference>
<dbReference type="InterPro" id="IPR049556">
    <property type="entry name" value="PhiB"/>
</dbReference>
<dbReference type="RefSeq" id="XP_031009746.1">
    <property type="nucleotide sequence ID" value="XM_031145245.1"/>
</dbReference>
<dbReference type="InterPro" id="IPR008914">
    <property type="entry name" value="PEBP"/>
</dbReference>
<evidence type="ECO:0000313" key="1">
    <source>
        <dbReference type="EMBL" id="TVY30962.1"/>
    </source>
</evidence>
<dbReference type="InterPro" id="IPR036610">
    <property type="entry name" value="PEBP-like_sf"/>
</dbReference>
<sequence length="226" mass="24747">MEYLERTISYLTTNLHAHDPKLFTRPHGLVPAFTTASPSPSPPPTIPMTSPTCGPSGSIMAVQYTQDGADTFPTLTWTLPSSLDPERVKEYLLVIQDPDAPLPSPITHGVFYGIPPGKTAVAQEDVVETGRGNELSGGFRYGLNRRGTVYAGPRPLRGHGEHRYFFQLIALGEGLDLGKMSKVATLEEIGREISVEGRMLAWGGVDWCCGEEIGETWEWRVSCHHA</sequence>
<reference evidence="1 2" key="1">
    <citation type="submission" date="2018-05" db="EMBL/GenBank/DDBJ databases">
        <title>Genome sequencing and assembly of the regulated plant pathogen Lachnellula willkommii and related sister species for the development of diagnostic species identification markers.</title>
        <authorList>
            <person name="Giroux E."/>
            <person name="Bilodeau G."/>
        </authorList>
    </citation>
    <scope>NUCLEOTIDE SEQUENCE [LARGE SCALE GENOMIC DNA]</scope>
    <source>
        <strain evidence="1 2">CBS 185.66</strain>
    </source>
</reference>
<dbReference type="SUPFAM" id="SSF49777">
    <property type="entry name" value="PEBP-like"/>
    <property type="match status" value="1"/>
</dbReference>